<protein>
    <submittedName>
        <fullName evidence="5">TetR/AcrR family transcriptional regulator</fullName>
    </submittedName>
</protein>
<feature type="region of interest" description="Disordered" evidence="3">
    <location>
        <begin position="1"/>
        <end position="23"/>
    </location>
</feature>
<reference evidence="5 6" key="1">
    <citation type="submission" date="2018-06" db="EMBL/GenBank/DDBJ databases">
        <title>Draft Whole-Genome Sequence of the purple photosynthetic bacterium Rhodospeudomonas palustris XCP.</title>
        <authorList>
            <person name="Rayyan A."/>
            <person name="Meyer T.E."/>
            <person name="Kyndt J.A."/>
        </authorList>
    </citation>
    <scope>NUCLEOTIDE SEQUENCE [LARGE SCALE GENOMIC DNA]</scope>
    <source>
        <strain evidence="5 6">XCP</strain>
    </source>
</reference>
<dbReference type="PANTHER" id="PTHR43479:SF11">
    <property type="entry name" value="ACREF_ENVCD OPERON REPRESSOR-RELATED"/>
    <property type="match status" value="1"/>
</dbReference>
<proteinExistence type="predicted"/>
<dbReference type="InterPro" id="IPR050624">
    <property type="entry name" value="HTH-type_Tx_Regulator"/>
</dbReference>
<feature type="domain" description="HTH tetR-type" evidence="4">
    <location>
        <begin position="28"/>
        <end position="88"/>
    </location>
</feature>
<dbReference type="InterPro" id="IPR036271">
    <property type="entry name" value="Tet_transcr_reg_TetR-rel_C_sf"/>
</dbReference>
<accession>A0A323UJR2</accession>
<dbReference type="EMBL" id="QKQS01000013">
    <property type="protein sequence ID" value="PZA12353.1"/>
    <property type="molecule type" value="Genomic_DNA"/>
</dbReference>
<dbReference type="AlphaFoldDB" id="A0A323UJR2"/>
<dbReference type="OrthoDB" id="8220622at2"/>
<dbReference type="SUPFAM" id="SSF48498">
    <property type="entry name" value="Tetracyclin repressor-like, C-terminal domain"/>
    <property type="match status" value="1"/>
</dbReference>
<organism evidence="5 6">
    <name type="scientific">Rhodopseudomonas palustris</name>
    <dbReference type="NCBI Taxonomy" id="1076"/>
    <lineage>
        <taxon>Bacteria</taxon>
        <taxon>Pseudomonadati</taxon>
        <taxon>Pseudomonadota</taxon>
        <taxon>Alphaproteobacteria</taxon>
        <taxon>Hyphomicrobiales</taxon>
        <taxon>Nitrobacteraceae</taxon>
        <taxon>Rhodopseudomonas</taxon>
    </lineage>
</organism>
<dbReference type="PANTHER" id="PTHR43479">
    <property type="entry name" value="ACREF/ENVCD OPERON REPRESSOR-RELATED"/>
    <property type="match status" value="1"/>
</dbReference>
<dbReference type="GO" id="GO:0003677">
    <property type="term" value="F:DNA binding"/>
    <property type="evidence" value="ECO:0007669"/>
    <property type="project" value="UniProtKB-UniRule"/>
</dbReference>
<evidence type="ECO:0000256" key="1">
    <source>
        <dbReference type="ARBA" id="ARBA00023125"/>
    </source>
</evidence>
<evidence type="ECO:0000256" key="3">
    <source>
        <dbReference type="SAM" id="MobiDB-lite"/>
    </source>
</evidence>
<dbReference type="Proteomes" id="UP000248134">
    <property type="component" value="Unassembled WGS sequence"/>
</dbReference>
<gene>
    <name evidence="5" type="ORF">DNX69_10210</name>
</gene>
<evidence type="ECO:0000256" key="2">
    <source>
        <dbReference type="PROSITE-ProRule" id="PRU00335"/>
    </source>
</evidence>
<feature type="compositionally biased region" description="Basic and acidic residues" evidence="3">
    <location>
        <begin position="1"/>
        <end position="16"/>
    </location>
</feature>
<evidence type="ECO:0000259" key="4">
    <source>
        <dbReference type="PROSITE" id="PS50977"/>
    </source>
</evidence>
<comment type="caution">
    <text evidence="5">The sequence shown here is derived from an EMBL/GenBank/DDBJ whole genome shotgun (WGS) entry which is preliminary data.</text>
</comment>
<feature type="DNA-binding region" description="H-T-H motif" evidence="2">
    <location>
        <begin position="51"/>
        <end position="70"/>
    </location>
</feature>
<dbReference type="RefSeq" id="WP_110785865.1">
    <property type="nucleotide sequence ID" value="NZ_QKQS01000013.1"/>
</dbReference>
<dbReference type="Pfam" id="PF00440">
    <property type="entry name" value="TetR_N"/>
    <property type="match status" value="1"/>
</dbReference>
<evidence type="ECO:0000313" key="5">
    <source>
        <dbReference type="EMBL" id="PZA12353.1"/>
    </source>
</evidence>
<dbReference type="Gene3D" id="1.10.357.10">
    <property type="entry name" value="Tetracycline Repressor, domain 2"/>
    <property type="match status" value="1"/>
</dbReference>
<dbReference type="PROSITE" id="PS50977">
    <property type="entry name" value="HTH_TETR_2"/>
    <property type="match status" value="1"/>
</dbReference>
<evidence type="ECO:0000313" key="6">
    <source>
        <dbReference type="Proteomes" id="UP000248134"/>
    </source>
</evidence>
<sequence length="215" mass="24726">MTEQLLERKSREEGAPKRGARPPIDKFNARRIELAEAALETLAEIGYARTSLREIAQKSEFSHGVLHYYFSDKFDLICCSVRYYKGKCVTRYDQITSTARSREELLDGFLSKLGETMRSEARMHRLWYDLRAQALFETAFRDDVTAIDKSLEDMVWRVVSRFSELGGKTPAMSPESLYAVFDGLFQKYLLRHLSGDAQAIPDLQAELRRLLPMIG</sequence>
<keyword evidence="1 2" id="KW-0238">DNA-binding</keyword>
<dbReference type="InterPro" id="IPR001647">
    <property type="entry name" value="HTH_TetR"/>
</dbReference>
<name>A0A323UJR2_RHOPL</name>
<dbReference type="InterPro" id="IPR009057">
    <property type="entry name" value="Homeodomain-like_sf"/>
</dbReference>
<dbReference type="SUPFAM" id="SSF46689">
    <property type="entry name" value="Homeodomain-like"/>
    <property type="match status" value="1"/>
</dbReference>